<comment type="caution">
    <text evidence="8">The sequence shown here is derived from an EMBL/GenBank/DDBJ whole genome shotgun (WGS) entry which is preliminary data.</text>
</comment>
<keyword evidence="4 7" id="KW-0812">Transmembrane</keyword>
<gene>
    <name evidence="8" type="ORF">ENJ61_01425</name>
</gene>
<dbReference type="InterPro" id="IPR035906">
    <property type="entry name" value="MetI-like_sf"/>
</dbReference>
<evidence type="ECO:0000313" key="8">
    <source>
        <dbReference type="EMBL" id="HHJ63546.1"/>
    </source>
</evidence>
<evidence type="ECO:0000256" key="2">
    <source>
        <dbReference type="ARBA" id="ARBA00022448"/>
    </source>
</evidence>
<evidence type="ECO:0000256" key="5">
    <source>
        <dbReference type="ARBA" id="ARBA00022989"/>
    </source>
</evidence>
<evidence type="ECO:0000256" key="4">
    <source>
        <dbReference type="ARBA" id="ARBA00022692"/>
    </source>
</evidence>
<proteinExistence type="predicted"/>
<feature type="non-terminal residue" evidence="8">
    <location>
        <position position="128"/>
    </location>
</feature>
<accession>A0A7C5L685</accession>
<keyword evidence="6 7" id="KW-0472">Membrane</keyword>
<reference evidence="8" key="1">
    <citation type="journal article" date="2020" name="mSystems">
        <title>Genome- and Community-Level Interaction Insights into Carbon Utilization and Element Cycling Functions of Hydrothermarchaeota in Hydrothermal Sediment.</title>
        <authorList>
            <person name="Zhou Z."/>
            <person name="Liu Y."/>
            <person name="Xu W."/>
            <person name="Pan J."/>
            <person name="Luo Z.H."/>
            <person name="Li M."/>
        </authorList>
    </citation>
    <scope>NUCLEOTIDE SEQUENCE [LARGE SCALE GENOMIC DNA]</scope>
    <source>
        <strain evidence="8">HyVt-501</strain>
    </source>
</reference>
<keyword evidence="3" id="KW-1003">Cell membrane</keyword>
<evidence type="ECO:0000256" key="7">
    <source>
        <dbReference type="SAM" id="Phobius"/>
    </source>
</evidence>
<dbReference type="Gene3D" id="1.10.3720.10">
    <property type="entry name" value="MetI-like"/>
    <property type="match status" value="1"/>
</dbReference>
<comment type="subcellular location">
    <subcellularLocation>
        <location evidence="1">Cell membrane</location>
        <topology evidence="1">Multi-pass membrane protein</topology>
    </subcellularLocation>
</comment>
<dbReference type="AlphaFoldDB" id="A0A7C5L685"/>
<dbReference type="PANTHER" id="PTHR32243">
    <property type="entry name" value="MALTOSE TRANSPORT SYSTEM PERMEASE-RELATED"/>
    <property type="match status" value="1"/>
</dbReference>
<protein>
    <submittedName>
        <fullName evidence="8">Carbohydrate ABC transporter permease</fullName>
    </submittedName>
</protein>
<dbReference type="GO" id="GO:0005886">
    <property type="term" value="C:plasma membrane"/>
    <property type="evidence" value="ECO:0007669"/>
    <property type="project" value="UniProtKB-SubCell"/>
</dbReference>
<feature type="transmembrane region" description="Helical" evidence="7">
    <location>
        <begin position="67"/>
        <end position="88"/>
    </location>
</feature>
<evidence type="ECO:0000256" key="6">
    <source>
        <dbReference type="ARBA" id="ARBA00023136"/>
    </source>
</evidence>
<keyword evidence="5 7" id="KW-1133">Transmembrane helix</keyword>
<sequence>MRRILLGIGAALSLGFALLPLVWTAMVSLAEHPDFLLRGGLSPTFDNYRDLFTSEDLHFADYLKNSLLVSSLSALLSLTASFLCAYALSRLSPFKALPLLLGVLGISLFPQISSAGFLYRIFSLTGLI</sequence>
<keyword evidence="2" id="KW-0813">Transport</keyword>
<dbReference type="Proteomes" id="UP000885792">
    <property type="component" value="Unassembled WGS sequence"/>
</dbReference>
<dbReference type="SUPFAM" id="SSF161098">
    <property type="entry name" value="MetI-like"/>
    <property type="match status" value="1"/>
</dbReference>
<feature type="transmembrane region" description="Helical" evidence="7">
    <location>
        <begin position="100"/>
        <end position="122"/>
    </location>
</feature>
<organism evidence="8">
    <name type="scientific">Aquifex aeolicus</name>
    <dbReference type="NCBI Taxonomy" id="63363"/>
    <lineage>
        <taxon>Bacteria</taxon>
        <taxon>Pseudomonadati</taxon>
        <taxon>Aquificota</taxon>
        <taxon>Aquificia</taxon>
        <taxon>Aquificales</taxon>
        <taxon>Aquificaceae</taxon>
        <taxon>Aquifex</taxon>
    </lineage>
</organism>
<evidence type="ECO:0000256" key="3">
    <source>
        <dbReference type="ARBA" id="ARBA00022475"/>
    </source>
</evidence>
<name>A0A7C5L685_AQUAO</name>
<evidence type="ECO:0000256" key="1">
    <source>
        <dbReference type="ARBA" id="ARBA00004651"/>
    </source>
</evidence>
<dbReference type="EMBL" id="DRNB01000046">
    <property type="protein sequence ID" value="HHJ63546.1"/>
    <property type="molecule type" value="Genomic_DNA"/>
</dbReference>
<dbReference type="PANTHER" id="PTHR32243:SF18">
    <property type="entry name" value="INNER MEMBRANE ABC TRANSPORTER PERMEASE PROTEIN YCJP"/>
    <property type="match status" value="1"/>
</dbReference>
<dbReference type="InterPro" id="IPR050901">
    <property type="entry name" value="BP-dep_ABC_trans_perm"/>
</dbReference>